<dbReference type="AlphaFoldDB" id="A0A0F9D3H5"/>
<evidence type="ECO:0000313" key="1">
    <source>
        <dbReference type="EMBL" id="KKL56278.1"/>
    </source>
</evidence>
<name>A0A0F9D3H5_9ZZZZ</name>
<organism evidence="1">
    <name type="scientific">marine sediment metagenome</name>
    <dbReference type="NCBI Taxonomy" id="412755"/>
    <lineage>
        <taxon>unclassified sequences</taxon>
        <taxon>metagenomes</taxon>
        <taxon>ecological metagenomes</taxon>
    </lineage>
</organism>
<accession>A0A0F9D3H5</accession>
<comment type="caution">
    <text evidence="1">The sequence shown here is derived from an EMBL/GenBank/DDBJ whole genome shotgun (WGS) entry which is preliminary data.</text>
</comment>
<sequence>MNCPTVTNLMEATDALLKFIEENDIQDEMADDGDGYTDTWRSGEFSELIEHAQARLNELKEDIS</sequence>
<dbReference type="EMBL" id="LAZR01030550">
    <property type="protein sequence ID" value="KKL56278.1"/>
    <property type="molecule type" value="Genomic_DNA"/>
</dbReference>
<reference evidence="1" key="1">
    <citation type="journal article" date="2015" name="Nature">
        <title>Complex archaea that bridge the gap between prokaryotes and eukaryotes.</title>
        <authorList>
            <person name="Spang A."/>
            <person name="Saw J.H."/>
            <person name="Jorgensen S.L."/>
            <person name="Zaremba-Niedzwiedzka K."/>
            <person name="Martijn J."/>
            <person name="Lind A.E."/>
            <person name="van Eijk R."/>
            <person name="Schleper C."/>
            <person name="Guy L."/>
            <person name="Ettema T.J."/>
        </authorList>
    </citation>
    <scope>NUCLEOTIDE SEQUENCE</scope>
</reference>
<proteinExistence type="predicted"/>
<gene>
    <name evidence="1" type="ORF">LCGC14_2247030</name>
</gene>
<protein>
    <submittedName>
        <fullName evidence="1">Uncharacterized protein</fullName>
    </submittedName>
</protein>